<proteinExistence type="predicted"/>
<dbReference type="AlphaFoldDB" id="A0A5J4PE38"/>
<name>A0A5J4PE38_9ZZZZ</name>
<sequence length="45" mass="5396">TILKTIEEKGLLTEELRKRIEETWDSTVLEDIYLPYKFLSTIGFY</sequence>
<dbReference type="Gene3D" id="1.10.10.650">
    <property type="entry name" value="RuvA domain 2-like"/>
    <property type="match status" value="1"/>
</dbReference>
<protein>
    <submittedName>
        <fullName evidence="1">Uncharacterized protein</fullName>
    </submittedName>
</protein>
<organism evidence="1">
    <name type="scientific">termite gut metagenome</name>
    <dbReference type="NCBI Taxonomy" id="433724"/>
    <lineage>
        <taxon>unclassified sequences</taxon>
        <taxon>metagenomes</taxon>
        <taxon>organismal metagenomes</taxon>
    </lineage>
</organism>
<gene>
    <name evidence="1" type="ORF">EZS27_041492</name>
</gene>
<comment type="caution">
    <text evidence="1">The sequence shown here is derived from an EMBL/GenBank/DDBJ whole genome shotgun (WGS) entry which is preliminary data.</text>
</comment>
<feature type="non-terminal residue" evidence="1">
    <location>
        <position position="1"/>
    </location>
</feature>
<reference evidence="1" key="1">
    <citation type="submission" date="2019-03" db="EMBL/GenBank/DDBJ databases">
        <title>Single cell metagenomics reveals metabolic interactions within the superorganism composed of flagellate Streblomastix strix and complex community of Bacteroidetes bacteria on its surface.</title>
        <authorList>
            <person name="Treitli S.C."/>
            <person name="Kolisko M."/>
            <person name="Husnik F."/>
            <person name="Keeling P."/>
            <person name="Hampl V."/>
        </authorList>
    </citation>
    <scope>NUCLEOTIDE SEQUENCE</scope>
    <source>
        <strain evidence="1">STM</strain>
    </source>
</reference>
<accession>A0A5J4PE38</accession>
<dbReference type="InterPro" id="IPR023319">
    <property type="entry name" value="Tex-like_HTH_dom_sf"/>
</dbReference>
<dbReference type="SUPFAM" id="SSF158832">
    <property type="entry name" value="Tex N-terminal region-like"/>
    <property type="match status" value="1"/>
</dbReference>
<evidence type="ECO:0000313" key="1">
    <source>
        <dbReference type="EMBL" id="KAA6306844.1"/>
    </source>
</evidence>
<dbReference type="EMBL" id="SNRY01009596">
    <property type="protein sequence ID" value="KAA6306844.1"/>
    <property type="molecule type" value="Genomic_DNA"/>
</dbReference>